<name>A0ABY8ET99_MALFU</name>
<evidence type="ECO:0000256" key="3">
    <source>
        <dbReference type="ARBA" id="ARBA00022670"/>
    </source>
</evidence>
<keyword evidence="2 8" id="KW-0121">Carboxypeptidase</keyword>
<dbReference type="InterPro" id="IPR029058">
    <property type="entry name" value="AB_hydrolase_fold"/>
</dbReference>
<sequence length="325" mass="37071">MREVAQDFYGFLVNFYRTFPKVQGKRLWIGGESFAGKFIPFMADEIYQNEAQNKLLGIDLHGININEPLFAPNVITKELTAVEFGLQHAELLNFSDAQIQQLEQIGIQNGVRHFTRDNLHYPPKGHLEIPKELNLTFSPYNHMKAIIQENNPCASPFYIINKRCSPDALGMNMTTEESNPHNYFNDVPGVKEYIHAPMNKTWMQCSNAEAFHVMKYAGNQYPVPDVLSRVVEKSKHTVVQHGTYDMVVLYHGTALALQNMTWNGQQGFTNPPTNELHSKDGVTVFYVSERNLTYFVVPKAGHMVPTTSPEASFHMTKYWLGHTED</sequence>
<proteinExistence type="inferred from homology"/>
<keyword evidence="4 8" id="KW-0378">Hydrolase</keyword>
<gene>
    <name evidence="8" type="ORF">GLX27_002698</name>
</gene>
<reference evidence="8 9" key="1">
    <citation type="journal article" date="2020" name="Elife">
        <title>Loss of centromere function drives karyotype evolution in closely related Malassezia species.</title>
        <authorList>
            <person name="Sankaranarayanan S.R."/>
            <person name="Ianiri G."/>
            <person name="Coelho M.A."/>
            <person name="Reza M.H."/>
            <person name="Thimmappa B.C."/>
            <person name="Ganguly P."/>
            <person name="Vadnala R.N."/>
            <person name="Sun S."/>
            <person name="Siddharthan R."/>
            <person name="Tellgren-Roth C."/>
            <person name="Dawson T.L."/>
            <person name="Heitman J."/>
            <person name="Sanyal K."/>
        </authorList>
    </citation>
    <scope>NUCLEOTIDE SEQUENCE [LARGE SCALE GENOMIC DNA]</scope>
    <source>
        <strain evidence="8">CBS14141</strain>
    </source>
</reference>
<dbReference type="EMBL" id="CP046235">
    <property type="protein sequence ID" value="WFD48032.1"/>
    <property type="molecule type" value="Genomic_DNA"/>
</dbReference>
<dbReference type="Gene3D" id="3.40.50.1820">
    <property type="entry name" value="alpha/beta hydrolase"/>
    <property type="match status" value="1"/>
</dbReference>
<organism evidence="8 9">
    <name type="scientific">Malassezia furfur</name>
    <name type="common">Pityriasis versicolor infection agent</name>
    <name type="synonym">Pityrosporum furfur</name>
    <dbReference type="NCBI Taxonomy" id="55194"/>
    <lineage>
        <taxon>Eukaryota</taxon>
        <taxon>Fungi</taxon>
        <taxon>Dikarya</taxon>
        <taxon>Basidiomycota</taxon>
        <taxon>Ustilaginomycotina</taxon>
        <taxon>Malasseziomycetes</taxon>
        <taxon>Malasseziales</taxon>
        <taxon>Malasseziaceae</taxon>
        <taxon>Malassezia</taxon>
    </lineage>
</organism>
<evidence type="ECO:0000313" key="8">
    <source>
        <dbReference type="EMBL" id="WFD48032.1"/>
    </source>
</evidence>
<comment type="catalytic activity">
    <reaction evidence="6">
        <text>a diacylglycerol + H2O = a monoacylglycerol + a fatty acid + H(+)</text>
        <dbReference type="Rhea" id="RHEA:32731"/>
        <dbReference type="ChEBI" id="CHEBI:15377"/>
        <dbReference type="ChEBI" id="CHEBI:15378"/>
        <dbReference type="ChEBI" id="CHEBI:17408"/>
        <dbReference type="ChEBI" id="CHEBI:18035"/>
        <dbReference type="ChEBI" id="CHEBI:28868"/>
    </reaction>
</comment>
<dbReference type="EC" id="3.4.16.6" evidence="8"/>
<keyword evidence="9" id="KW-1185">Reference proteome</keyword>
<evidence type="ECO:0000256" key="2">
    <source>
        <dbReference type="ARBA" id="ARBA00022645"/>
    </source>
</evidence>
<dbReference type="PANTHER" id="PTHR11802:SF479">
    <property type="entry name" value="CARBOXYPEPTIDASE"/>
    <property type="match status" value="1"/>
</dbReference>
<protein>
    <submittedName>
        <fullName evidence="8">Carboxypeptidase D</fullName>
        <ecNumber evidence="8">3.4.16.6</ecNumber>
    </submittedName>
</protein>
<evidence type="ECO:0000256" key="7">
    <source>
        <dbReference type="ARBA" id="ARBA00048461"/>
    </source>
</evidence>
<accession>A0ABY8ET99</accession>
<dbReference type="Proteomes" id="UP000818624">
    <property type="component" value="Chromosome 2"/>
</dbReference>
<comment type="similarity">
    <text evidence="1">Belongs to the peptidase S10 family.</text>
</comment>
<evidence type="ECO:0000256" key="1">
    <source>
        <dbReference type="ARBA" id="ARBA00009431"/>
    </source>
</evidence>
<evidence type="ECO:0000256" key="4">
    <source>
        <dbReference type="ARBA" id="ARBA00022801"/>
    </source>
</evidence>
<comment type="catalytic activity">
    <reaction evidence="7">
        <text>a monoacylglycerol + H2O = glycerol + a fatty acid + H(+)</text>
        <dbReference type="Rhea" id="RHEA:15245"/>
        <dbReference type="ChEBI" id="CHEBI:15377"/>
        <dbReference type="ChEBI" id="CHEBI:15378"/>
        <dbReference type="ChEBI" id="CHEBI:17408"/>
        <dbReference type="ChEBI" id="CHEBI:17754"/>
        <dbReference type="ChEBI" id="CHEBI:28868"/>
    </reaction>
</comment>
<keyword evidence="5" id="KW-0325">Glycoprotein</keyword>
<evidence type="ECO:0000313" key="9">
    <source>
        <dbReference type="Proteomes" id="UP000818624"/>
    </source>
</evidence>
<evidence type="ECO:0000256" key="5">
    <source>
        <dbReference type="ARBA" id="ARBA00023180"/>
    </source>
</evidence>
<dbReference type="SUPFAM" id="SSF53474">
    <property type="entry name" value="alpha/beta-Hydrolases"/>
    <property type="match status" value="1"/>
</dbReference>
<dbReference type="InterPro" id="IPR001563">
    <property type="entry name" value="Peptidase_S10"/>
</dbReference>
<dbReference type="PANTHER" id="PTHR11802">
    <property type="entry name" value="SERINE PROTEASE FAMILY S10 SERINE CARBOXYPEPTIDASE"/>
    <property type="match status" value="1"/>
</dbReference>
<keyword evidence="3" id="KW-0645">Protease</keyword>
<dbReference type="GO" id="GO:0004185">
    <property type="term" value="F:serine-type carboxypeptidase activity"/>
    <property type="evidence" value="ECO:0007669"/>
    <property type="project" value="UniProtKB-EC"/>
</dbReference>
<dbReference type="PRINTS" id="PR00724">
    <property type="entry name" value="CRBOXYPTASEC"/>
</dbReference>
<dbReference type="Pfam" id="PF00450">
    <property type="entry name" value="Peptidase_S10"/>
    <property type="match status" value="1"/>
</dbReference>
<evidence type="ECO:0000256" key="6">
    <source>
        <dbReference type="ARBA" id="ARBA00047591"/>
    </source>
</evidence>